<dbReference type="Proteomes" id="UP000239724">
    <property type="component" value="Unassembled WGS sequence"/>
</dbReference>
<comment type="similarity">
    <text evidence="1">Belongs to the glycosyltransferase 20 family.</text>
</comment>
<dbReference type="Gene3D" id="3.40.50.2000">
    <property type="entry name" value="Glycogen Phosphorylase B"/>
    <property type="match status" value="2"/>
</dbReference>
<keyword evidence="3" id="KW-1185">Reference proteome</keyword>
<dbReference type="AlphaFoldDB" id="A0A2S6MUN7"/>
<dbReference type="SUPFAM" id="SSF53756">
    <property type="entry name" value="UDP-Glycosyltransferase/glycogen phosphorylase"/>
    <property type="match status" value="1"/>
</dbReference>
<name>A0A2S6MUN7_RHOGL</name>
<evidence type="ECO:0000256" key="1">
    <source>
        <dbReference type="ARBA" id="ARBA00008799"/>
    </source>
</evidence>
<protein>
    <submittedName>
        <fullName evidence="2">Trehalose-6-phosphate synthase</fullName>
    </submittedName>
</protein>
<dbReference type="OrthoDB" id="9815690at2"/>
<dbReference type="GO" id="GO:0005992">
    <property type="term" value="P:trehalose biosynthetic process"/>
    <property type="evidence" value="ECO:0007669"/>
    <property type="project" value="InterPro"/>
</dbReference>
<dbReference type="InterPro" id="IPR001830">
    <property type="entry name" value="Glyco_trans_20"/>
</dbReference>
<dbReference type="GO" id="GO:0003825">
    <property type="term" value="F:alpha,alpha-trehalose-phosphate synthase (UDP-forming) activity"/>
    <property type="evidence" value="ECO:0007669"/>
    <property type="project" value="TreeGrafter"/>
</dbReference>
<sequence length="447" mass="49429">MARLVIVSNRVPAARERSQPAGGLTVALKDAILRRETLWFGWSGHLTSGQTASEPSIRPGHPTFATIDLPQEAFRSFYEGFSNSTLWPLLHWRPGLAEFRRDELDAYYAVNDMFAAALAPLLRADDVVWIHDYHLIPLGAALQARGAAQRLGFFLHVPFPPAPLFDTLPQAGQLLKALGAYDLVGVQTRADATYLQTAVRSVGGSVPVAPFPVGIGANAFEKLARQAQAIKDTERLHASLAGRTLILGVDRLDYSKGLPERFRGYAQLLRRFPAHRNHVTFIQVAPVSRGNVAHYRALRRELDELTGRINGDLAEFNWTPLRYITRSLPRATLAGFHRLARVALVTPLRDGMNLVAKEFIAAQPPDDPGIEVLSRFAGAAEELTDALLVNPSDPDEIAGALDAALSMPLEERKRRWENMMQVVRRHSARAWAESFLERLADPGRQAA</sequence>
<evidence type="ECO:0000313" key="2">
    <source>
        <dbReference type="EMBL" id="PPQ26074.1"/>
    </source>
</evidence>
<dbReference type="Pfam" id="PF00982">
    <property type="entry name" value="Glyco_transf_20"/>
    <property type="match status" value="1"/>
</dbReference>
<proteinExistence type="inferred from homology"/>
<evidence type="ECO:0000313" key="3">
    <source>
        <dbReference type="Proteomes" id="UP000239724"/>
    </source>
</evidence>
<dbReference type="PANTHER" id="PTHR10788:SF106">
    <property type="entry name" value="BCDNA.GH08860"/>
    <property type="match status" value="1"/>
</dbReference>
<dbReference type="RefSeq" id="WP_104523098.1">
    <property type="nucleotide sequence ID" value="NZ_NHRY01000274.1"/>
</dbReference>
<organism evidence="2 3">
    <name type="scientific">Rhodopila globiformis</name>
    <name type="common">Rhodopseudomonas globiformis</name>
    <dbReference type="NCBI Taxonomy" id="1071"/>
    <lineage>
        <taxon>Bacteria</taxon>
        <taxon>Pseudomonadati</taxon>
        <taxon>Pseudomonadota</taxon>
        <taxon>Alphaproteobacteria</taxon>
        <taxon>Acetobacterales</taxon>
        <taxon>Acetobacteraceae</taxon>
        <taxon>Rhodopila</taxon>
    </lineage>
</organism>
<gene>
    <name evidence="2" type="ORF">CCS01_31150</name>
</gene>
<reference evidence="2 3" key="1">
    <citation type="journal article" date="2018" name="Arch. Microbiol.">
        <title>New insights into the metabolic potential of the phototrophic purple bacterium Rhodopila globiformis DSM 161(T) from its draft genome sequence and evidence for a vanadium-dependent nitrogenase.</title>
        <authorList>
            <person name="Imhoff J.F."/>
            <person name="Rahn T."/>
            <person name="Kunzel S."/>
            <person name="Neulinger S.C."/>
        </authorList>
    </citation>
    <scope>NUCLEOTIDE SEQUENCE [LARGE SCALE GENOMIC DNA]</scope>
    <source>
        <strain evidence="2 3">DSM 161</strain>
    </source>
</reference>
<dbReference type="EMBL" id="NHRY01000274">
    <property type="protein sequence ID" value="PPQ26074.1"/>
    <property type="molecule type" value="Genomic_DNA"/>
</dbReference>
<comment type="caution">
    <text evidence="2">The sequence shown here is derived from an EMBL/GenBank/DDBJ whole genome shotgun (WGS) entry which is preliminary data.</text>
</comment>
<dbReference type="PANTHER" id="PTHR10788">
    <property type="entry name" value="TREHALOSE-6-PHOSPHATE SYNTHASE"/>
    <property type="match status" value="1"/>
</dbReference>
<dbReference type="CDD" id="cd03788">
    <property type="entry name" value="GT20_TPS"/>
    <property type="match status" value="1"/>
</dbReference>
<accession>A0A2S6MUN7</accession>